<dbReference type="Proteomes" id="UP000467164">
    <property type="component" value="Chromosome"/>
</dbReference>
<dbReference type="RefSeq" id="WP_038579293.1">
    <property type="nucleotide sequence ID" value="NZ_AP022572.1"/>
</dbReference>
<dbReference type="InterPro" id="IPR029058">
    <property type="entry name" value="AB_hydrolase_fold"/>
</dbReference>
<dbReference type="SUPFAM" id="SSF53474">
    <property type="entry name" value="alpha/beta-Hydrolases"/>
    <property type="match status" value="1"/>
</dbReference>
<dbReference type="PANTHER" id="PTHR46623">
    <property type="entry name" value="CARBOXYMETHYLENEBUTENOLIDASE-RELATED"/>
    <property type="match status" value="1"/>
</dbReference>
<keyword evidence="3" id="KW-1185">Reference proteome</keyword>
<dbReference type="EMBL" id="AP022572">
    <property type="protein sequence ID" value="BBX59895.1"/>
    <property type="molecule type" value="Genomic_DNA"/>
</dbReference>
<dbReference type="AlphaFoldDB" id="A0A7I7LJB2"/>
<dbReference type="Pfam" id="PF01738">
    <property type="entry name" value="DLH"/>
    <property type="match status" value="1"/>
</dbReference>
<dbReference type="Gene3D" id="3.40.50.1820">
    <property type="entry name" value="alpha/beta hydrolase"/>
    <property type="match status" value="1"/>
</dbReference>
<feature type="domain" description="Dienelactone hydrolase" evidence="1">
    <location>
        <begin position="17"/>
        <end position="242"/>
    </location>
</feature>
<dbReference type="GeneID" id="34343573"/>
<protein>
    <recommendedName>
        <fullName evidence="1">Dienelactone hydrolase domain-containing protein</fullName>
    </recommendedName>
</protein>
<dbReference type="PANTHER" id="PTHR46623:SF10">
    <property type="entry name" value="CARBOXYMETHYLENEBUTENOLIDASE HOMOLOG"/>
    <property type="match status" value="1"/>
</dbReference>
<proteinExistence type="predicted"/>
<organism evidence="2 3">
    <name type="scientific">Mycobacterium shottsii</name>
    <dbReference type="NCBI Taxonomy" id="133549"/>
    <lineage>
        <taxon>Bacteria</taxon>
        <taxon>Bacillati</taxon>
        <taxon>Actinomycetota</taxon>
        <taxon>Actinomycetes</taxon>
        <taxon>Mycobacteriales</taxon>
        <taxon>Mycobacteriaceae</taxon>
        <taxon>Mycobacterium</taxon>
        <taxon>Mycobacterium ulcerans group</taxon>
    </lineage>
</organism>
<evidence type="ECO:0000259" key="1">
    <source>
        <dbReference type="Pfam" id="PF01738"/>
    </source>
</evidence>
<evidence type="ECO:0000313" key="3">
    <source>
        <dbReference type="Proteomes" id="UP000467164"/>
    </source>
</evidence>
<dbReference type="GO" id="GO:0016787">
    <property type="term" value="F:hydrolase activity"/>
    <property type="evidence" value="ECO:0007669"/>
    <property type="project" value="InterPro"/>
</dbReference>
<dbReference type="InterPro" id="IPR002925">
    <property type="entry name" value="Dienelactn_hydro"/>
</dbReference>
<dbReference type="KEGG" id="msho:MSHO_52400"/>
<accession>A0A7I7LJB2</accession>
<reference evidence="2 3" key="1">
    <citation type="journal article" date="2019" name="Emerg. Microbes Infect.">
        <title>Comprehensive subspecies identification of 175 nontuberculous mycobacteria species based on 7547 genomic profiles.</title>
        <authorList>
            <person name="Matsumoto Y."/>
            <person name="Kinjo T."/>
            <person name="Motooka D."/>
            <person name="Nabeya D."/>
            <person name="Jung N."/>
            <person name="Uechi K."/>
            <person name="Horii T."/>
            <person name="Iida T."/>
            <person name="Fujita J."/>
            <person name="Nakamura S."/>
        </authorList>
    </citation>
    <scope>NUCLEOTIDE SEQUENCE [LARGE SCALE GENOMIC DNA]</scope>
    <source>
        <strain evidence="2 3">JCM 12657</strain>
    </source>
</reference>
<name>A0A7I7LJB2_9MYCO</name>
<evidence type="ECO:0000313" key="2">
    <source>
        <dbReference type="EMBL" id="BBX59895.1"/>
    </source>
</evidence>
<dbReference type="InterPro" id="IPR051049">
    <property type="entry name" value="Dienelactone_hydrolase-like"/>
</dbReference>
<gene>
    <name evidence="2" type="ORF">MSHO_52400</name>
</gene>
<sequence length="246" mass="26490">MPIISDSVSTPDGTCPVRLFTPAGPGPWPGVIMFPDAGGVRETFEQMAATLAGHGYVVLLPDVYYREGDWTPFAMETVFGDADERARLMFMLGTLTPDRVTRDAGAYFDYLATRPQVSGERFGVCGYCMGGRISVLLAGRQPDRVAAAASFHGGGLVTDNPDSPHLLADRMTARLYVGGAQNDPSFTTDHAEQLAKALTAAGVEHTIEWYPGAHGFAVPDNPPYDEACAQRHWTAMTDLFAATLSR</sequence>